<evidence type="ECO:0000259" key="7">
    <source>
        <dbReference type="Pfam" id="PF00135"/>
    </source>
</evidence>
<name>A0A8B7PN99_HYAAZ</name>
<dbReference type="OMA" id="ALEYWTI"/>
<evidence type="ECO:0000256" key="2">
    <source>
        <dbReference type="ARBA" id="ARBA00022487"/>
    </source>
</evidence>
<organism evidence="8 9">
    <name type="scientific">Hyalella azteca</name>
    <name type="common">Amphipod</name>
    <dbReference type="NCBI Taxonomy" id="294128"/>
    <lineage>
        <taxon>Eukaryota</taxon>
        <taxon>Metazoa</taxon>
        <taxon>Ecdysozoa</taxon>
        <taxon>Arthropoda</taxon>
        <taxon>Crustacea</taxon>
        <taxon>Multicrustacea</taxon>
        <taxon>Malacostraca</taxon>
        <taxon>Eumalacostraca</taxon>
        <taxon>Peracarida</taxon>
        <taxon>Amphipoda</taxon>
        <taxon>Senticaudata</taxon>
        <taxon>Talitrida</taxon>
        <taxon>Talitroidea</taxon>
        <taxon>Hyalellidae</taxon>
        <taxon>Hyalella</taxon>
    </lineage>
</organism>
<dbReference type="OrthoDB" id="3200163at2759"/>
<keyword evidence="3" id="KW-0378">Hydrolase</keyword>
<dbReference type="GeneID" id="108682273"/>
<protein>
    <submittedName>
        <fullName evidence="9">Juvenile hormone esterase</fullName>
    </submittedName>
</protein>
<keyword evidence="4" id="KW-0325">Glycoprotein</keyword>
<feature type="chain" id="PRO_5034128320" evidence="6">
    <location>
        <begin position="26"/>
        <end position="726"/>
    </location>
</feature>
<dbReference type="PANTHER" id="PTHR43142">
    <property type="entry name" value="CARBOXYLIC ESTER HYDROLASE"/>
    <property type="match status" value="1"/>
</dbReference>
<feature type="domain" description="Carboxylesterase type B" evidence="7">
    <location>
        <begin position="77"/>
        <end position="624"/>
    </location>
</feature>
<evidence type="ECO:0000256" key="1">
    <source>
        <dbReference type="ARBA" id="ARBA00005964"/>
    </source>
</evidence>
<evidence type="ECO:0000256" key="5">
    <source>
        <dbReference type="SAM" id="Phobius"/>
    </source>
</evidence>
<dbReference type="PROSITE" id="PS00122">
    <property type="entry name" value="CARBOXYLESTERASE_B_1"/>
    <property type="match status" value="1"/>
</dbReference>
<dbReference type="RefSeq" id="XP_018026901.1">
    <property type="nucleotide sequence ID" value="XM_018171412.2"/>
</dbReference>
<keyword evidence="5" id="KW-0812">Transmembrane</keyword>
<evidence type="ECO:0000256" key="4">
    <source>
        <dbReference type="ARBA" id="ARBA00023180"/>
    </source>
</evidence>
<feature type="transmembrane region" description="Helical" evidence="5">
    <location>
        <begin position="676"/>
        <end position="698"/>
    </location>
</feature>
<dbReference type="InterPro" id="IPR019826">
    <property type="entry name" value="Carboxylesterase_B_AS"/>
</dbReference>
<dbReference type="KEGG" id="hazt:108682273"/>
<dbReference type="Gene3D" id="3.40.50.1820">
    <property type="entry name" value="alpha/beta hydrolase"/>
    <property type="match status" value="1"/>
</dbReference>
<dbReference type="InterPro" id="IPR029058">
    <property type="entry name" value="AB_hydrolase_fold"/>
</dbReference>
<dbReference type="PANTHER" id="PTHR43142:SF1">
    <property type="entry name" value="CARBOXYLIC ESTER HYDROLASE"/>
    <property type="match status" value="1"/>
</dbReference>
<evidence type="ECO:0000256" key="3">
    <source>
        <dbReference type="ARBA" id="ARBA00022801"/>
    </source>
</evidence>
<keyword evidence="2" id="KW-0719">Serine esterase</keyword>
<keyword evidence="8" id="KW-1185">Reference proteome</keyword>
<dbReference type="Pfam" id="PF00135">
    <property type="entry name" value="COesterase"/>
    <property type="match status" value="1"/>
</dbReference>
<keyword evidence="5" id="KW-0472">Membrane</keyword>
<dbReference type="AlphaFoldDB" id="A0A8B7PN99"/>
<evidence type="ECO:0000313" key="8">
    <source>
        <dbReference type="Proteomes" id="UP000694843"/>
    </source>
</evidence>
<accession>A0A8B7PN99</accession>
<gene>
    <name evidence="9" type="primary">LOC108682273</name>
</gene>
<dbReference type="GO" id="GO:0052689">
    <property type="term" value="F:carboxylic ester hydrolase activity"/>
    <property type="evidence" value="ECO:0007669"/>
    <property type="project" value="UniProtKB-KW"/>
</dbReference>
<dbReference type="Proteomes" id="UP000694843">
    <property type="component" value="Unplaced"/>
</dbReference>
<comment type="similarity">
    <text evidence="1">Belongs to the type-B carboxylesterase/lipase family.</text>
</comment>
<keyword evidence="6" id="KW-0732">Signal</keyword>
<dbReference type="SUPFAM" id="SSF53474">
    <property type="entry name" value="alpha/beta-Hydrolases"/>
    <property type="match status" value="1"/>
</dbReference>
<proteinExistence type="inferred from homology"/>
<reference evidence="9" key="1">
    <citation type="submission" date="2025-08" db="UniProtKB">
        <authorList>
            <consortium name="RefSeq"/>
        </authorList>
    </citation>
    <scope>IDENTIFICATION</scope>
    <source>
        <tissue evidence="9">Whole organism</tissue>
    </source>
</reference>
<dbReference type="InterPro" id="IPR002018">
    <property type="entry name" value="CarbesteraseB"/>
</dbReference>
<sequence length="726" mass="79964">MGGMKFRLMLQLVAVSCVLLNTAISLDDLHFKVNDPVRYLHSRHPLTAHRATSLKGSDHEAEEAIDETPLAIDEAPLVTAGVLGPIRGRVLTTFFDRPFSAFHSIRYAAQPARFSYSELYEEPLTSDGSDYDATAFRDRCPQKSLVAPVIAGSEDCLHVSVYSPLNNFSDAESAALPVMFFIHGGAYMSGDATLYMPSKLLDKDVVVAVVQYRLGTLGFLYSGTEDAPGNMGLHDQIVALRWVQKFISYFGGNPNLVTVFGQSAGGASTSLLQLSPLLAAEQNNGKALAHRFAPMSGSALEYWTIEHDPYNSFRTQVAETGCSTNATEAEMVACMVELPLDDVVWASLRVYSKDRRNGGLGFIGQVPVVQTEVSDVDGLEIVIPEQPIDLLKSGRYLHVPTMTGSVRDEGSLVAGLMYEGYMLPNNHTTDDAEFLKNDMFPLIAIAFGINDVTNAAPNSFRLGFMPKDVPLGDWDTMVGGIVDLSGMMFLKSGMWTLAHEMKKVNDDDGVTAEAPIFFYSFEFESKNSLFDWIFISDNDIPIEGGVCHADDLLYLFDLPALLNTEREKNMVRRHTTFFTNFAKYGNPTPEEESGNPGQWTEFTPKWEAFTIDEEQFLMISDNMSLLYDFVTRWNYNQYGYNTTKAADHHALALAMAAKSPQNSAASPTSDGQGYKVATGVMSVVAACCVLALLATVAWQRRREAKLRNSLLGEPTTHDNVALEPRI</sequence>
<evidence type="ECO:0000313" key="9">
    <source>
        <dbReference type="RefSeq" id="XP_018026901.1"/>
    </source>
</evidence>
<feature type="signal peptide" evidence="6">
    <location>
        <begin position="1"/>
        <end position="25"/>
    </location>
</feature>
<keyword evidence="5" id="KW-1133">Transmembrane helix</keyword>
<evidence type="ECO:0000256" key="6">
    <source>
        <dbReference type="SAM" id="SignalP"/>
    </source>
</evidence>